<evidence type="ECO:0000313" key="4">
    <source>
        <dbReference type="Proteomes" id="UP000184147"/>
    </source>
</evidence>
<dbReference type="Pfam" id="PF18962">
    <property type="entry name" value="Por_Secre_tail"/>
    <property type="match status" value="1"/>
</dbReference>
<protein>
    <submittedName>
        <fullName evidence="3">Por secretion system C-terminal sorting domain-containing protein</fullName>
    </submittedName>
</protein>
<organism evidence="3 4">
    <name type="scientific">Flavobacterium fontis</name>
    <dbReference type="NCBI Taxonomy" id="1124188"/>
    <lineage>
        <taxon>Bacteria</taxon>
        <taxon>Pseudomonadati</taxon>
        <taxon>Bacteroidota</taxon>
        <taxon>Flavobacteriia</taxon>
        <taxon>Flavobacteriales</taxon>
        <taxon>Flavobacteriaceae</taxon>
        <taxon>Flavobacterium</taxon>
    </lineage>
</organism>
<reference evidence="3 4" key="1">
    <citation type="submission" date="2016-11" db="EMBL/GenBank/DDBJ databases">
        <authorList>
            <person name="Jaros S."/>
            <person name="Januszkiewicz K."/>
            <person name="Wedrychowicz H."/>
        </authorList>
    </citation>
    <scope>NUCLEOTIDE SEQUENCE [LARGE SCALE GENOMIC DNA]</scope>
    <source>
        <strain evidence="3 4">DSM 25660</strain>
    </source>
</reference>
<dbReference type="OrthoDB" id="1367661at2"/>
<sequence length="93" mass="10278">ARTIEDTSVTGVAFDAQVYPNPYAEQFYFKVTTASQASFTIQVYDMMGRAIETRTVNADAIESTEVGATYPSGIYNVILTQGNDIKSLRVIKR</sequence>
<dbReference type="RefSeq" id="WP_143161815.1">
    <property type="nucleotide sequence ID" value="NZ_FQVQ01000019.1"/>
</dbReference>
<proteinExistence type="predicted"/>
<gene>
    <name evidence="3" type="ORF">SAMN05444377_11957</name>
</gene>
<dbReference type="NCBIfam" id="TIGR04183">
    <property type="entry name" value="Por_Secre_tail"/>
    <property type="match status" value="1"/>
</dbReference>
<evidence type="ECO:0000256" key="1">
    <source>
        <dbReference type="ARBA" id="ARBA00022729"/>
    </source>
</evidence>
<evidence type="ECO:0000313" key="3">
    <source>
        <dbReference type="EMBL" id="SHF79095.1"/>
    </source>
</evidence>
<keyword evidence="4" id="KW-1185">Reference proteome</keyword>
<dbReference type="Proteomes" id="UP000184147">
    <property type="component" value="Unassembled WGS sequence"/>
</dbReference>
<name>A0A1M5EIM2_9FLAO</name>
<dbReference type="EMBL" id="FQVQ01000019">
    <property type="protein sequence ID" value="SHF79095.1"/>
    <property type="molecule type" value="Genomic_DNA"/>
</dbReference>
<dbReference type="AlphaFoldDB" id="A0A1M5EIM2"/>
<dbReference type="InterPro" id="IPR026444">
    <property type="entry name" value="Secre_tail"/>
</dbReference>
<accession>A0A1M5EIM2</accession>
<feature type="domain" description="Secretion system C-terminal sorting" evidence="2">
    <location>
        <begin position="18"/>
        <end position="86"/>
    </location>
</feature>
<evidence type="ECO:0000259" key="2">
    <source>
        <dbReference type="Pfam" id="PF18962"/>
    </source>
</evidence>
<keyword evidence="1" id="KW-0732">Signal</keyword>
<feature type="non-terminal residue" evidence="3">
    <location>
        <position position="1"/>
    </location>
</feature>